<dbReference type="EMBL" id="AFGF01000049">
    <property type="protein sequence ID" value="EGO64784.1"/>
    <property type="molecule type" value="Genomic_DNA"/>
</dbReference>
<dbReference type="InterPro" id="IPR020726">
    <property type="entry name" value="Bcl2_BH2_motif_CS"/>
</dbReference>
<evidence type="ECO:0000313" key="5">
    <source>
        <dbReference type="EMBL" id="EGO64784.1"/>
    </source>
</evidence>
<evidence type="ECO:0000256" key="1">
    <source>
        <dbReference type="ARBA" id="ARBA00009458"/>
    </source>
</evidence>
<name>F7NGI0_9FIRM</name>
<dbReference type="STRING" id="1009370.ALO_05840"/>
<feature type="domain" description="VTT" evidence="4">
    <location>
        <begin position="47"/>
        <end position="146"/>
    </location>
</feature>
<dbReference type="PANTHER" id="PTHR42709:SF11">
    <property type="entry name" value="DEDA FAMILY PROTEIN"/>
    <property type="match status" value="1"/>
</dbReference>
<organism evidence="5 6">
    <name type="scientific">Acetonema longum DSM 6540</name>
    <dbReference type="NCBI Taxonomy" id="1009370"/>
    <lineage>
        <taxon>Bacteria</taxon>
        <taxon>Bacillati</taxon>
        <taxon>Bacillota</taxon>
        <taxon>Negativicutes</taxon>
        <taxon>Acetonemataceae</taxon>
        <taxon>Acetonema</taxon>
    </lineage>
</organism>
<dbReference type="PANTHER" id="PTHR42709">
    <property type="entry name" value="ALKALINE PHOSPHATASE LIKE PROTEIN"/>
    <property type="match status" value="1"/>
</dbReference>
<dbReference type="GO" id="GO:0005886">
    <property type="term" value="C:plasma membrane"/>
    <property type="evidence" value="ECO:0007669"/>
    <property type="project" value="TreeGrafter"/>
</dbReference>
<reference evidence="5 6" key="1">
    <citation type="journal article" date="2011" name="EMBO J.">
        <title>Structural diversity of bacterial flagellar motors.</title>
        <authorList>
            <person name="Chen S."/>
            <person name="Beeby M."/>
            <person name="Murphy G.E."/>
            <person name="Leadbetter J.R."/>
            <person name="Hendrixson D.R."/>
            <person name="Briegel A."/>
            <person name="Li Z."/>
            <person name="Shi J."/>
            <person name="Tocheva E.I."/>
            <person name="Muller A."/>
            <person name="Dobro M.J."/>
            <person name="Jensen G.J."/>
        </authorList>
    </citation>
    <scope>NUCLEOTIDE SEQUENCE [LARGE SCALE GENOMIC DNA]</scope>
    <source>
        <strain evidence="5 6">DSM 6540</strain>
    </source>
</reference>
<dbReference type="Proteomes" id="UP000003240">
    <property type="component" value="Unassembled WGS sequence"/>
</dbReference>
<feature type="transmembrane region" description="Helical" evidence="3">
    <location>
        <begin position="164"/>
        <end position="181"/>
    </location>
</feature>
<evidence type="ECO:0000313" key="6">
    <source>
        <dbReference type="Proteomes" id="UP000003240"/>
    </source>
</evidence>
<feature type="transmembrane region" description="Helical" evidence="3">
    <location>
        <begin position="46"/>
        <end position="67"/>
    </location>
</feature>
<dbReference type="OrthoDB" id="9810270at2"/>
<dbReference type="Pfam" id="PF09335">
    <property type="entry name" value="VTT_dom"/>
    <property type="match status" value="1"/>
</dbReference>
<feature type="transmembrane region" description="Helical" evidence="3">
    <location>
        <begin position="7"/>
        <end position="26"/>
    </location>
</feature>
<protein>
    <submittedName>
        <fullName evidence="5">Phosphoesterase PA-phosphatase related protein</fullName>
    </submittedName>
</protein>
<sequence length="189" mass="20562">MEFLTEFFQSYGLVGLFIVAFVESFISPILPDVVLIPMALANPEQAIFYSVVATVASVLGGFVGYFIGARFGIPLVKKMVPAAQVESIRGWITTYGGWAIFLAAMAPIPYKFVSISAGVFRVNIVVFVMASALGRAKRFVIEGVLIYLYGNQAVELIAKLSDDILIGSLVIAAVAIGMYGYKKWKQKTQ</sequence>
<evidence type="ECO:0000259" key="4">
    <source>
        <dbReference type="Pfam" id="PF09335"/>
    </source>
</evidence>
<keyword evidence="6" id="KW-1185">Reference proteome</keyword>
<evidence type="ECO:0000256" key="2">
    <source>
        <dbReference type="ARBA" id="ARBA00010792"/>
    </source>
</evidence>
<gene>
    <name evidence="5" type="ORF">ALO_05840</name>
</gene>
<accession>F7NGI0</accession>
<proteinExistence type="inferred from homology"/>
<dbReference type="PROSITE" id="PS01258">
    <property type="entry name" value="BH2"/>
    <property type="match status" value="1"/>
</dbReference>
<keyword evidence="3" id="KW-0472">Membrane</keyword>
<comment type="similarity">
    <text evidence="2">Belongs to the DedA family.</text>
</comment>
<comment type="similarity">
    <text evidence="1">Belongs to the Bcl-2 family.</text>
</comment>
<dbReference type="InterPro" id="IPR051311">
    <property type="entry name" value="DedA_domain"/>
</dbReference>
<dbReference type="InterPro" id="IPR032816">
    <property type="entry name" value="VTT_dom"/>
</dbReference>
<comment type="caution">
    <text evidence="5">The sequence shown here is derived from an EMBL/GenBank/DDBJ whole genome shotgun (WGS) entry which is preliminary data.</text>
</comment>
<keyword evidence="3" id="KW-0812">Transmembrane</keyword>
<dbReference type="RefSeq" id="WP_004093760.1">
    <property type="nucleotide sequence ID" value="NZ_AFGF01000049.1"/>
</dbReference>
<keyword evidence="3" id="KW-1133">Transmembrane helix</keyword>
<dbReference type="AlphaFoldDB" id="F7NGI0"/>
<dbReference type="eggNOG" id="COG1238">
    <property type="taxonomic scope" value="Bacteria"/>
</dbReference>
<feature type="transmembrane region" description="Helical" evidence="3">
    <location>
        <begin position="88"/>
        <end position="106"/>
    </location>
</feature>
<evidence type="ECO:0000256" key="3">
    <source>
        <dbReference type="SAM" id="Phobius"/>
    </source>
</evidence>